<protein>
    <submittedName>
        <fullName evidence="1">ORF89</fullName>
    </submittedName>
</protein>
<evidence type="ECO:0000313" key="1">
    <source>
        <dbReference type="EMBL" id="AAS82649.1"/>
    </source>
</evidence>
<sequence>MYGVERWKYICLKEGSRPRSLFDLAALALPPGIRIEKIFNEPLIRLIKGVHGFFLCVRCELTLQYSENRINYCWQCADKCLFCERTGRVRVWDDDAEARIFKYNNRLQVYEVLYDSEPNTINLEDYENCEEKHENHYVFDKMVKLICDHCFVNYDYCTACRDYLHFTKLIPIRIYFVYDRQDPIPPTDFKSLCETCALKLQCYICGPEKRFTSEDIKRFRDTTIQFMFASLRSRTVCFDHAHCVIFSHPYRQDSDYSSDEDNQTFYLHHTMRPIQYLPEPPITLHEASLLRNPKSMLNAVKTLAKREEENIIDAQEAAKLLCNLPDIERIDLIRLLIYVLENKKNAVVLNVYESTGVQWINCRKCSPPDGIWKNMYYVQKDCCNAIKYMSYNFDEDLTPILLEETSYCAECSSPLFMLIDAEHDSDYQCDCDDMC</sequence>
<accession>Q6QXM9</accession>
<name>Q6QXM9_GVAS</name>
<dbReference type="Proteomes" id="UP000202635">
    <property type="component" value="Genome"/>
</dbReference>
<dbReference type="EMBL" id="AY522332">
    <property type="protein sequence ID" value="AAS82649.1"/>
    <property type="molecule type" value="Genomic_DNA"/>
</dbReference>
<proteinExistence type="predicted"/>
<reference evidence="1 2" key="1">
    <citation type="submission" date="2004-09" db="EMBL/GenBank/DDBJ databases">
        <authorList>
            <person name="Ai X.L."/>
            <person name="Wang Z.F."/>
            <person name="Wang B."/>
            <person name="Zhang W."/>
            <person name="Li F."/>
            <person name="Fu J.H."/>
            <person name="Cui C.S."/>
            <person name="Shi Y.H."/>
            <person name="He M."/>
        </authorList>
    </citation>
    <scope>NUCLEOTIDE SEQUENCE [LARGE SCALE GENOMIC DNA]</scope>
</reference>
<organism evidence="1 2">
    <name type="scientific">Agrotis segetum granulosis virus</name>
    <name type="common">AsGV</name>
    <name type="synonym">Agrotis segetum granulovirus</name>
    <dbReference type="NCBI Taxonomy" id="10464"/>
    <lineage>
        <taxon>Viruses</taxon>
        <taxon>Viruses incertae sedis</taxon>
        <taxon>Naldaviricetes</taxon>
        <taxon>Lefavirales</taxon>
        <taxon>Baculoviridae</taxon>
        <taxon>Betabaculovirus</taxon>
        <taxon>Betabaculovirus agsegetum</taxon>
    </lineage>
</organism>
<evidence type="ECO:0000313" key="2">
    <source>
        <dbReference type="Proteomes" id="UP000202635"/>
    </source>
</evidence>
<gene>
    <name evidence="1" type="primary">ORF89</name>
    <name evidence="1" type="ORF">AsGVgp089</name>
</gene>
<organismHost>
    <name type="scientific">Agrotis segetum</name>
    <name type="common">Turnip moth</name>
    <dbReference type="NCBI Taxonomy" id="47767"/>
</organismHost>